<reference evidence="5 6" key="1">
    <citation type="submission" date="2024-09" db="EMBL/GenBank/DDBJ databases">
        <authorList>
            <person name="Sun Q."/>
            <person name="Mori K."/>
        </authorList>
    </citation>
    <scope>NUCLEOTIDE SEQUENCE [LARGE SCALE GENOMIC DNA]</scope>
    <source>
        <strain evidence="5 6">CCM 7415</strain>
    </source>
</reference>
<keyword evidence="1" id="KW-0805">Transcription regulation</keyword>
<dbReference type="SMART" id="SM00420">
    <property type="entry name" value="HTH_DEOR"/>
    <property type="match status" value="1"/>
</dbReference>
<feature type="domain" description="HTH deoR-type" evidence="4">
    <location>
        <begin position="5"/>
        <end position="60"/>
    </location>
</feature>
<comment type="caution">
    <text evidence="5">The sequence shown here is derived from an EMBL/GenBank/DDBJ whole genome shotgun (WGS) entry which is preliminary data.</text>
</comment>
<dbReference type="InterPro" id="IPR050313">
    <property type="entry name" value="Carb_Metab_HTH_regulators"/>
</dbReference>
<dbReference type="Proteomes" id="UP001589814">
    <property type="component" value="Unassembled WGS sequence"/>
</dbReference>
<evidence type="ECO:0000313" key="6">
    <source>
        <dbReference type="Proteomes" id="UP001589814"/>
    </source>
</evidence>
<dbReference type="Gene3D" id="3.40.50.1360">
    <property type="match status" value="1"/>
</dbReference>
<dbReference type="SUPFAM" id="SSF100950">
    <property type="entry name" value="NagB/RpiA/CoA transferase-like"/>
    <property type="match status" value="1"/>
</dbReference>
<dbReference type="PROSITE" id="PS51000">
    <property type="entry name" value="HTH_DEOR_2"/>
    <property type="match status" value="1"/>
</dbReference>
<dbReference type="PANTHER" id="PTHR30363:SF44">
    <property type="entry name" value="AGA OPERON TRANSCRIPTIONAL REPRESSOR-RELATED"/>
    <property type="match status" value="1"/>
</dbReference>
<evidence type="ECO:0000256" key="1">
    <source>
        <dbReference type="ARBA" id="ARBA00023015"/>
    </source>
</evidence>
<dbReference type="InterPro" id="IPR014036">
    <property type="entry name" value="DeoR-like_C"/>
</dbReference>
<gene>
    <name evidence="5" type="ORF">ACFFHW_17780</name>
</gene>
<proteinExistence type="predicted"/>
<dbReference type="Pfam" id="PF00455">
    <property type="entry name" value="DeoRC"/>
    <property type="match status" value="1"/>
</dbReference>
<sequence>MASKKEIRQRRIIEELNFRPGLRIADLAEHLAVSAETVRRDLGELTDEGLVERTYGGAIVRQSTQEPVLNERHHLMIEERRRIARLAMPVLKGCRYVMIGSGATTMHVARRLAYEMNHVTVLTHSFGVATVLSLNPTIRVIMLPGDYHAGEGALHGATTLRFLETYHADWAILGASGLDEEGPSDALIEAAEVYAMMIRRSAQTMVVADSSKFDQRFTSRYASWDEVDALVTERRTGSTLERTLKERGVRIANSDD</sequence>
<dbReference type="SMART" id="SM01134">
    <property type="entry name" value="DeoRC"/>
    <property type="match status" value="1"/>
</dbReference>
<dbReference type="PANTHER" id="PTHR30363">
    <property type="entry name" value="HTH-TYPE TRANSCRIPTIONAL REGULATOR SRLR-RELATED"/>
    <property type="match status" value="1"/>
</dbReference>
<keyword evidence="6" id="KW-1185">Reference proteome</keyword>
<keyword evidence="3" id="KW-0804">Transcription</keyword>
<dbReference type="InterPro" id="IPR036390">
    <property type="entry name" value="WH_DNA-bd_sf"/>
</dbReference>
<dbReference type="Gene3D" id="1.10.10.10">
    <property type="entry name" value="Winged helix-like DNA-binding domain superfamily/Winged helix DNA-binding domain"/>
    <property type="match status" value="1"/>
</dbReference>
<dbReference type="SUPFAM" id="SSF46785">
    <property type="entry name" value="Winged helix' DNA-binding domain"/>
    <property type="match status" value="1"/>
</dbReference>
<dbReference type="GO" id="GO:0003677">
    <property type="term" value="F:DNA binding"/>
    <property type="evidence" value="ECO:0007669"/>
    <property type="project" value="UniProtKB-KW"/>
</dbReference>
<dbReference type="InterPro" id="IPR037171">
    <property type="entry name" value="NagB/RpiA_transferase-like"/>
</dbReference>
<dbReference type="InterPro" id="IPR001034">
    <property type="entry name" value="DeoR_HTH"/>
</dbReference>
<evidence type="ECO:0000313" key="5">
    <source>
        <dbReference type="EMBL" id="MFC0269816.1"/>
    </source>
</evidence>
<dbReference type="RefSeq" id="WP_019953061.1">
    <property type="nucleotide sequence ID" value="NZ_JBHLVX010000068.1"/>
</dbReference>
<protein>
    <submittedName>
        <fullName evidence="5">DeoR/GlpR family DNA-binding transcription regulator</fullName>
    </submittedName>
</protein>
<dbReference type="EMBL" id="JBHLVX010000068">
    <property type="protein sequence ID" value="MFC0269816.1"/>
    <property type="molecule type" value="Genomic_DNA"/>
</dbReference>
<evidence type="ECO:0000256" key="3">
    <source>
        <dbReference type="ARBA" id="ARBA00023163"/>
    </source>
</evidence>
<name>A0ABV6G810_9GAMM</name>
<evidence type="ECO:0000259" key="4">
    <source>
        <dbReference type="PROSITE" id="PS51000"/>
    </source>
</evidence>
<dbReference type="Pfam" id="PF08220">
    <property type="entry name" value="HTH_DeoR"/>
    <property type="match status" value="1"/>
</dbReference>
<organism evidence="5 6">
    <name type="scientific">Kushneria aurantia</name>
    <dbReference type="NCBI Taxonomy" id="504092"/>
    <lineage>
        <taxon>Bacteria</taxon>
        <taxon>Pseudomonadati</taxon>
        <taxon>Pseudomonadota</taxon>
        <taxon>Gammaproteobacteria</taxon>
        <taxon>Oceanospirillales</taxon>
        <taxon>Halomonadaceae</taxon>
        <taxon>Kushneria</taxon>
    </lineage>
</organism>
<dbReference type="PRINTS" id="PR00037">
    <property type="entry name" value="HTHLACR"/>
</dbReference>
<dbReference type="InterPro" id="IPR036388">
    <property type="entry name" value="WH-like_DNA-bd_sf"/>
</dbReference>
<dbReference type="InterPro" id="IPR018356">
    <property type="entry name" value="Tscrpt_reg_HTH_DeoR_CS"/>
</dbReference>
<evidence type="ECO:0000256" key="2">
    <source>
        <dbReference type="ARBA" id="ARBA00023125"/>
    </source>
</evidence>
<dbReference type="PROSITE" id="PS00894">
    <property type="entry name" value="HTH_DEOR_1"/>
    <property type="match status" value="1"/>
</dbReference>
<keyword evidence="2 5" id="KW-0238">DNA-binding</keyword>
<accession>A0ABV6G810</accession>